<protein>
    <recommendedName>
        <fullName evidence="2">Zinc knuckle CX2CX4HX4C domain-containing protein</fullName>
    </recommendedName>
</protein>
<comment type="caution">
    <text evidence="3">The sequence shown here is derived from an EMBL/GenBank/DDBJ whole genome shotgun (WGS) entry which is preliminary data.</text>
</comment>
<accession>A0A9D4ADC7</accession>
<dbReference type="Pfam" id="PF14392">
    <property type="entry name" value="zf-CCHC_4"/>
    <property type="match status" value="1"/>
</dbReference>
<keyword evidence="4" id="KW-1185">Reference proteome</keyword>
<dbReference type="EMBL" id="JAIQCV010000004">
    <property type="protein sequence ID" value="KAH1107595.1"/>
    <property type="molecule type" value="Genomic_DNA"/>
</dbReference>
<reference evidence="3 4" key="1">
    <citation type="journal article" date="2021" name="Plant Biotechnol. J.">
        <title>Multi-omics assisted identification of the key and species-specific regulatory components of drought-tolerant mechanisms in Gossypium stocksii.</title>
        <authorList>
            <person name="Yu D."/>
            <person name="Ke L."/>
            <person name="Zhang D."/>
            <person name="Wu Y."/>
            <person name="Sun Y."/>
            <person name="Mei J."/>
            <person name="Sun J."/>
            <person name="Sun Y."/>
        </authorList>
    </citation>
    <scope>NUCLEOTIDE SEQUENCE [LARGE SCALE GENOMIC DNA]</scope>
    <source>
        <strain evidence="4">cv. E1</strain>
        <tissue evidence="3">Leaf</tissue>
    </source>
</reference>
<feature type="domain" description="Zinc knuckle CX2CX4HX4C" evidence="2">
    <location>
        <begin position="89"/>
        <end position="135"/>
    </location>
</feature>
<organism evidence="3 4">
    <name type="scientific">Gossypium stocksii</name>
    <dbReference type="NCBI Taxonomy" id="47602"/>
    <lineage>
        <taxon>Eukaryota</taxon>
        <taxon>Viridiplantae</taxon>
        <taxon>Streptophyta</taxon>
        <taxon>Embryophyta</taxon>
        <taxon>Tracheophyta</taxon>
        <taxon>Spermatophyta</taxon>
        <taxon>Magnoliopsida</taxon>
        <taxon>eudicotyledons</taxon>
        <taxon>Gunneridae</taxon>
        <taxon>Pentapetalae</taxon>
        <taxon>rosids</taxon>
        <taxon>malvids</taxon>
        <taxon>Malvales</taxon>
        <taxon>Malvaceae</taxon>
        <taxon>Malvoideae</taxon>
        <taxon>Gossypium</taxon>
    </lineage>
</organism>
<proteinExistence type="predicted"/>
<sequence length="312" mass="36254">MDMERVLKGSPWTFNNQLLMLYKLQRGEDPMRVPLIFSPFWVQIQDIPFGFFSERLAVQLGNFIGGFVEYDGPILGKENRKFMRIRVQVDVRRPLTRKKQLMFNGRCFYVRFKYELLSLFCFYYGRLGHSDSFCKTKMALGVEVAEVGWDLSLRAQSCRALAMKSVWLCEEREDGWSENQRGCQELGNRVEVNGKKGDIWGTFDPILGINLEGNMHNYHHDRENSGMKGHSSVMDEDREDSVLVGQEGKKRQRGDIDNLTGREEDNSMVTENIFTHEIAKEALEKNEGYYLEGDISEQVRRVLERIIPRAPD</sequence>
<evidence type="ECO:0000313" key="3">
    <source>
        <dbReference type="EMBL" id="KAH1107595.1"/>
    </source>
</evidence>
<dbReference type="OrthoDB" id="1750469at2759"/>
<dbReference type="InterPro" id="IPR040256">
    <property type="entry name" value="At4g02000-like"/>
</dbReference>
<name>A0A9D4ADC7_9ROSI</name>
<dbReference type="Proteomes" id="UP000828251">
    <property type="component" value="Unassembled WGS sequence"/>
</dbReference>
<evidence type="ECO:0000259" key="2">
    <source>
        <dbReference type="Pfam" id="PF14392"/>
    </source>
</evidence>
<dbReference type="PANTHER" id="PTHR31286">
    <property type="entry name" value="GLYCINE-RICH CELL WALL STRUCTURAL PROTEIN 1.8-LIKE"/>
    <property type="match status" value="1"/>
</dbReference>
<dbReference type="InterPro" id="IPR025836">
    <property type="entry name" value="Zn_knuckle_CX2CX4HX4C"/>
</dbReference>
<evidence type="ECO:0000256" key="1">
    <source>
        <dbReference type="SAM" id="MobiDB-lite"/>
    </source>
</evidence>
<gene>
    <name evidence="3" type="ORF">J1N35_011363</name>
</gene>
<dbReference type="PANTHER" id="PTHR31286:SF153">
    <property type="entry name" value="DUF4283 DOMAIN PROTEIN"/>
    <property type="match status" value="1"/>
</dbReference>
<evidence type="ECO:0000313" key="4">
    <source>
        <dbReference type="Proteomes" id="UP000828251"/>
    </source>
</evidence>
<dbReference type="AlphaFoldDB" id="A0A9D4ADC7"/>
<feature type="region of interest" description="Disordered" evidence="1">
    <location>
        <begin position="242"/>
        <end position="264"/>
    </location>
</feature>
<feature type="compositionally biased region" description="Basic and acidic residues" evidence="1">
    <location>
        <begin position="247"/>
        <end position="264"/>
    </location>
</feature>